<feature type="non-terminal residue" evidence="2">
    <location>
        <position position="80"/>
    </location>
</feature>
<dbReference type="EMBL" id="CAJOBH010122411">
    <property type="protein sequence ID" value="CAF4717853.1"/>
    <property type="molecule type" value="Genomic_DNA"/>
</dbReference>
<organism evidence="2 4">
    <name type="scientific">Rotaria magnacalcarata</name>
    <dbReference type="NCBI Taxonomy" id="392030"/>
    <lineage>
        <taxon>Eukaryota</taxon>
        <taxon>Metazoa</taxon>
        <taxon>Spiralia</taxon>
        <taxon>Gnathifera</taxon>
        <taxon>Rotifera</taxon>
        <taxon>Eurotatoria</taxon>
        <taxon>Bdelloidea</taxon>
        <taxon>Philodinida</taxon>
        <taxon>Philodinidae</taxon>
        <taxon>Rotaria</taxon>
    </lineage>
</organism>
<evidence type="ECO:0000313" key="1">
    <source>
        <dbReference type="EMBL" id="CAF4620858.1"/>
    </source>
</evidence>
<protein>
    <submittedName>
        <fullName evidence="2">Uncharacterized protein</fullName>
    </submittedName>
</protein>
<dbReference type="Proteomes" id="UP000676336">
    <property type="component" value="Unassembled WGS sequence"/>
</dbReference>
<comment type="caution">
    <text evidence="2">The sequence shown here is derived from an EMBL/GenBank/DDBJ whole genome shotgun (WGS) entry which is preliminary data.</text>
</comment>
<dbReference type="EMBL" id="CAJOBJ010140285">
    <property type="protein sequence ID" value="CAF4759746.1"/>
    <property type="molecule type" value="Genomic_DNA"/>
</dbReference>
<sequence length="80" mass="8955">NQDGNVTQAEVTTSTVDNVLLCTKDICDGGGLTPKRKSLLSYCEAPQTESKKLRVDAMNEIKEEIMLFLKDPRYETSLIF</sequence>
<name>A0A8S3AB41_9BILA</name>
<dbReference type="EMBL" id="CAJOBI010108254">
    <property type="protein sequence ID" value="CAF4620858.1"/>
    <property type="molecule type" value="Genomic_DNA"/>
</dbReference>
<evidence type="ECO:0000313" key="4">
    <source>
        <dbReference type="Proteomes" id="UP000681967"/>
    </source>
</evidence>
<evidence type="ECO:0000313" key="3">
    <source>
        <dbReference type="EMBL" id="CAF4759746.1"/>
    </source>
</evidence>
<dbReference type="Proteomes" id="UP000681720">
    <property type="component" value="Unassembled WGS sequence"/>
</dbReference>
<dbReference type="Proteomes" id="UP000681967">
    <property type="component" value="Unassembled WGS sequence"/>
</dbReference>
<reference evidence="2" key="1">
    <citation type="submission" date="2021-02" db="EMBL/GenBank/DDBJ databases">
        <authorList>
            <person name="Nowell W R."/>
        </authorList>
    </citation>
    <scope>NUCLEOTIDE SEQUENCE</scope>
</reference>
<proteinExistence type="predicted"/>
<gene>
    <name evidence="2" type="ORF">BYL167_LOCUS44752</name>
    <name evidence="3" type="ORF">GIL414_LOCUS45498</name>
    <name evidence="1" type="ORF">SMN809_LOCUS39887</name>
</gene>
<accession>A0A8S3AB41</accession>
<dbReference type="AlphaFoldDB" id="A0A8S3AB41"/>
<evidence type="ECO:0000313" key="2">
    <source>
        <dbReference type="EMBL" id="CAF4717853.1"/>
    </source>
</evidence>
<feature type="non-terminal residue" evidence="2">
    <location>
        <position position="1"/>
    </location>
</feature>